<protein>
    <submittedName>
        <fullName evidence="9">Glutamate:protein symporter</fullName>
    </submittedName>
</protein>
<feature type="transmembrane region" description="Helical" evidence="8">
    <location>
        <begin position="309"/>
        <end position="342"/>
    </location>
</feature>
<dbReference type="InterPro" id="IPR001991">
    <property type="entry name" value="Na-dicarboxylate_symporter"/>
</dbReference>
<dbReference type="GO" id="GO:0015293">
    <property type="term" value="F:symporter activity"/>
    <property type="evidence" value="ECO:0007669"/>
    <property type="project" value="UniProtKB-KW"/>
</dbReference>
<sequence length="429" mass="45914">MKKLKFGLATQILIGLILGVVVGAIFFGNPGVETYLKPIGDFFLRLIKMIVIPIVVSSLILGVAGAGDGKKVGKLGFRTILYFEIITTFAIVLGLVLANFVQPGAGVDFGNTEKQDISQYVETEKEQSSKSVADTFLHIVPTNFFQSLAEGDLLAIIFFTVLFALGVSAIGERGKPVLAFFEGVSHAMFHVVNVVMKAAPFGVFALIGVTVSKFGLESLISLGKLVGLVYFALALFLIVVFGIIGKMIGVNIFRFLAYMKDEMLLAFSTSSSETVLPRVMDKMERIGCPKGIVSFVIPIGYTFNLDGSVLYQAIAALFLAQVYGIDLTIVQQLTLVLVLMVTSKGMAAVPGTSFVVLLATLGTIGVPAEGLAFIAGVDRIMDMARTVVNLTGNALAAVVMSKWEGQYDPEKGHRVMTGQDVPEPTQLSS</sequence>
<dbReference type="InterPro" id="IPR036458">
    <property type="entry name" value="Na:dicarbo_symporter_sf"/>
</dbReference>
<dbReference type="PANTHER" id="PTHR42865">
    <property type="entry name" value="PROTON/GLUTAMATE-ASPARTATE SYMPORTER"/>
    <property type="match status" value="1"/>
</dbReference>
<dbReference type="Pfam" id="PF00375">
    <property type="entry name" value="SDF"/>
    <property type="match status" value="1"/>
</dbReference>
<evidence type="ECO:0000256" key="8">
    <source>
        <dbReference type="SAM" id="Phobius"/>
    </source>
</evidence>
<proteinExistence type="predicted"/>
<feature type="transmembrane region" description="Helical" evidence="8">
    <location>
        <begin position="354"/>
        <end position="377"/>
    </location>
</feature>
<evidence type="ECO:0000256" key="6">
    <source>
        <dbReference type="ARBA" id="ARBA00022989"/>
    </source>
</evidence>
<dbReference type="GO" id="GO:0005886">
    <property type="term" value="C:plasma membrane"/>
    <property type="evidence" value="ECO:0007669"/>
    <property type="project" value="UniProtKB-SubCell"/>
</dbReference>
<evidence type="ECO:0000256" key="1">
    <source>
        <dbReference type="ARBA" id="ARBA00004651"/>
    </source>
</evidence>
<dbReference type="PROSITE" id="PS00714">
    <property type="entry name" value="NA_DICARBOXYL_SYMP_2"/>
    <property type="match status" value="1"/>
</dbReference>
<feature type="transmembrane region" description="Helical" evidence="8">
    <location>
        <begin position="79"/>
        <end position="101"/>
    </location>
</feature>
<dbReference type="Proteomes" id="UP000028091">
    <property type="component" value="Unassembled WGS sequence"/>
</dbReference>
<dbReference type="InterPro" id="IPR018107">
    <property type="entry name" value="Na-dicarboxylate_symporter_CS"/>
</dbReference>
<keyword evidence="7 8" id="KW-0472">Membrane</keyword>
<feature type="transmembrane region" description="Helical" evidence="8">
    <location>
        <begin position="228"/>
        <end position="253"/>
    </location>
</feature>
<name>A0A081L8M0_9BACI</name>
<feature type="transmembrane region" description="Helical" evidence="8">
    <location>
        <begin position="286"/>
        <end position="303"/>
    </location>
</feature>
<organism evidence="9 10">
    <name type="scientific">Bacillus zhangzhouensis</name>
    <dbReference type="NCBI Taxonomy" id="1178540"/>
    <lineage>
        <taxon>Bacteria</taxon>
        <taxon>Bacillati</taxon>
        <taxon>Bacillota</taxon>
        <taxon>Bacilli</taxon>
        <taxon>Bacillales</taxon>
        <taxon>Bacillaceae</taxon>
        <taxon>Bacillus</taxon>
    </lineage>
</organism>
<dbReference type="SUPFAM" id="SSF118215">
    <property type="entry name" value="Proton glutamate symport protein"/>
    <property type="match status" value="1"/>
</dbReference>
<feature type="transmembrane region" description="Helical" evidence="8">
    <location>
        <begin position="191"/>
        <end position="216"/>
    </location>
</feature>
<feature type="transmembrane region" description="Helical" evidence="8">
    <location>
        <begin position="153"/>
        <end position="171"/>
    </location>
</feature>
<comment type="subcellular location">
    <subcellularLocation>
        <location evidence="1">Cell membrane</location>
        <topology evidence="1">Multi-pass membrane protein</topology>
    </subcellularLocation>
</comment>
<keyword evidence="6 8" id="KW-1133">Transmembrane helix</keyword>
<keyword evidence="2" id="KW-0813">Transport</keyword>
<dbReference type="AlphaFoldDB" id="A0A081L8M0"/>
<accession>A0A081L8M0</accession>
<dbReference type="EMBL" id="JOTP01000020">
    <property type="protein sequence ID" value="KEP25596.1"/>
    <property type="molecule type" value="Genomic_DNA"/>
</dbReference>
<evidence type="ECO:0000313" key="9">
    <source>
        <dbReference type="EMBL" id="KEP25596.1"/>
    </source>
</evidence>
<dbReference type="GO" id="GO:0006835">
    <property type="term" value="P:dicarboxylic acid transport"/>
    <property type="evidence" value="ECO:0007669"/>
    <property type="project" value="TreeGrafter"/>
</dbReference>
<keyword evidence="5" id="KW-0769">Symport</keyword>
<dbReference type="PANTHER" id="PTHR42865:SF7">
    <property type="entry name" value="PROTON_GLUTAMATE-ASPARTATE SYMPORTER"/>
    <property type="match status" value="1"/>
</dbReference>
<evidence type="ECO:0000256" key="7">
    <source>
        <dbReference type="ARBA" id="ARBA00023136"/>
    </source>
</evidence>
<keyword evidence="10" id="KW-1185">Reference proteome</keyword>
<dbReference type="OrthoDB" id="9768885at2"/>
<dbReference type="eggNOG" id="COG1301">
    <property type="taxonomic scope" value="Bacteria"/>
</dbReference>
<dbReference type="FunFam" id="1.10.3860.10:FF:000001">
    <property type="entry name" value="C4-dicarboxylate transport protein"/>
    <property type="match status" value="1"/>
</dbReference>
<dbReference type="PROSITE" id="PS00713">
    <property type="entry name" value="NA_DICARBOXYL_SYMP_1"/>
    <property type="match status" value="1"/>
</dbReference>
<evidence type="ECO:0000256" key="3">
    <source>
        <dbReference type="ARBA" id="ARBA00022475"/>
    </source>
</evidence>
<evidence type="ECO:0000256" key="2">
    <source>
        <dbReference type="ARBA" id="ARBA00022448"/>
    </source>
</evidence>
<keyword evidence="4 8" id="KW-0812">Transmembrane</keyword>
<keyword evidence="3" id="KW-1003">Cell membrane</keyword>
<comment type="caution">
    <text evidence="9">The sequence shown here is derived from an EMBL/GenBank/DDBJ whole genome shotgun (WGS) entry which is preliminary data.</text>
</comment>
<dbReference type="PRINTS" id="PR00173">
    <property type="entry name" value="EDTRNSPORT"/>
</dbReference>
<evidence type="ECO:0000256" key="4">
    <source>
        <dbReference type="ARBA" id="ARBA00022692"/>
    </source>
</evidence>
<evidence type="ECO:0000256" key="5">
    <source>
        <dbReference type="ARBA" id="ARBA00022847"/>
    </source>
</evidence>
<dbReference type="RefSeq" id="WP_034323671.1">
    <property type="nucleotide sequence ID" value="NZ_JAVIKA010000002.1"/>
</dbReference>
<reference evidence="9 10" key="1">
    <citation type="submission" date="2012-09" db="EMBL/GenBank/DDBJ databases">
        <title>Genome Sequence of Bacillus sp. DW5-4.</title>
        <authorList>
            <person name="Lai Q."/>
            <person name="Liu Y."/>
            <person name="Shao Z."/>
        </authorList>
    </citation>
    <scope>NUCLEOTIDE SEQUENCE [LARGE SCALE GENOMIC DNA]</scope>
    <source>
        <strain evidence="9 10">DW5-4</strain>
    </source>
</reference>
<evidence type="ECO:0000313" key="10">
    <source>
        <dbReference type="Proteomes" id="UP000028091"/>
    </source>
</evidence>
<dbReference type="Gene3D" id="1.10.3860.10">
    <property type="entry name" value="Sodium:dicarboxylate symporter"/>
    <property type="match status" value="1"/>
</dbReference>
<feature type="transmembrane region" description="Helical" evidence="8">
    <location>
        <begin position="47"/>
        <end position="67"/>
    </location>
</feature>
<gene>
    <name evidence="9" type="ORF">BA70_08275</name>
</gene>